<organism evidence="1 2">
    <name type="scientific">Lactococcus lactis subsp. lactis</name>
    <name type="common">Streptococcus lactis</name>
    <dbReference type="NCBI Taxonomy" id="1360"/>
    <lineage>
        <taxon>Bacteria</taxon>
        <taxon>Bacillati</taxon>
        <taxon>Bacillota</taxon>
        <taxon>Bacilli</taxon>
        <taxon>Lactobacillales</taxon>
        <taxon>Streptococcaceae</taxon>
        <taxon>Lactococcus</taxon>
    </lineage>
</organism>
<sequence length="56" mass="6223">MTRLGRKSTDSETVKSINSFDRILKTFNNDFTGETIALKSNSDGKLTVIDNENNGQ</sequence>
<dbReference type="Proteomes" id="UP000054230">
    <property type="component" value="Unassembled WGS sequence"/>
</dbReference>
<evidence type="ECO:0000313" key="2">
    <source>
        <dbReference type="Proteomes" id="UP000054230"/>
    </source>
</evidence>
<dbReference type="PATRIC" id="fig|1360.106.peg.37"/>
<dbReference type="RefSeq" id="WP_237671135.1">
    <property type="nucleotide sequence ID" value="NZ_LKLP01000055.1"/>
</dbReference>
<proteinExistence type="predicted"/>
<reference evidence="2" key="1">
    <citation type="submission" date="2015-10" db="EMBL/GenBank/DDBJ databases">
        <title>Draft Genome Sequences of 11 Lactococcus lactis subspecies cremoris strains.</title>
        <authorList>
            <person name="Wels M."/>
            <person name="Backus L."/>
            <person name="Boekhorst J."/>
            <person name="Dijkstra A."/>
            <person name="Beerthuizen M."/>
            <person name="Kelly W."/>
            <person name="Siezen R."/>
            <person name="Bachmann H."/>
            <person name="Van Hijum S."/>
        </authorList>
    </citation>
    <scope>NUCLEOTIDE SEQUENCE [LARGE SCALE GENOMIC DNA]</scope>
    <source>
        <strain evidence="2">LMG8520</strain>
    </source>
</reference>
<name>A0A0V8DA88_LACLL</name>
<dbReference type="EMBL" id="LKLP01000055">
    <property type="protein sequence ID" value="KSU10454.1"/>
    <property type="molecule type" value="Genomic_DNA"/>
</dbReference>
<gene>
    <name evidence="1" type="ORF">LMG8520_1013</name>
</gene>
<evidence type="ECO:0000313" key="1">
    <source>
        <dbReference type="EMBL" id="KSU10454.1"/>
    </source>
</evidence>
<protein>
    <submittedName>
        <fullName evidence="1">Cell wall surface anchor family protein FPXTG motif</fullName>
    </submittedName>
</protein>
<accession>A0A0V8DA88</accession>
<dbReference type="AlphaFoldDB" id="A0A0V8DA88"/>
<comment type="caution">
    <text evidence="1">The sequence shown here is derived from an EMBL/GenBank/DDBJ whole genome shotgun (WGS) entry which is preliminary data.</text>
</comment>